<dbReference type="EMBL" id="LR881470">
    <property type="protein sequence ID" value="CAD5333187.1"/>
    <property type="molecule type" value="Genomic_DNA"/>
</dbReference>
<organism evidence="2 3">
    <name type="scientific">Arabidopsis thaliana</name>
    <name type="common">Mouse-ear cress</name>
    <dbReference type="NCBI Taxonomy" id="3702"/>
    <lineage>
        <taxon>Eukaryota</taxon>
        <taxon>Viridiplantae</taxon>
        <taxon>Streptophyta</taxon>
        <taxon>Embryophyta</taxon>
        <taxon>Tracheophyta</taxon>
        <taxon>Spermatophyta</taxon>
        <taxon>Magnoliopsida</taxon>
        <taxon>eudicotyledons</taxon>
        <taxon>Gunneridae</taxon>
        <taxon>Pentapetalae</taxon>
        <taxon>rosids</taxon>
        <taxon>malvids</taxon>
        <taxon>Brassicales</taxon>
        <taxon>Brassicaceae</taxon>
        <taxon>Camelineae</taxon>
        <taxon>Arabidopsis</taxon>
    </lineage>
</organism>
<name>A0A7G2FBN9_ARATH</name>
<evidence type="ECO:0000313" key="2">
    <source>
        <dbReference type="EMBL" id="CAD5333187.1"/>
    </source>
</evidence>
<reference evidence="2 3" key="1">
    <citation type="submission" date="2020-09" db="EMBL/GenBank/DDBJ databases">
        <authorList>
            <person name="Ashkenazy H."/>
        </authorList>
    </citation>
    <scope>NUCLEOTIDE SEQUENCE [LARGE SCALE GENOMIC DNA]</scope>
    <source>
        <strain evidence="3">cv. Cdm-0</strain>
    </source>
</reference>
<gene>
    <name evidence="2" type="ORF">AT9943_LOCUS20556</name>
</gene>
<accession>A0A7G2FBN9</accession>
<proteinExistence type="predicted"/>
<protein>
    <submittedName>
        <fullName evidence="2">(thale cress) hypothetical protein</fullName>
    </submittedName>
</protein>
<sequence>MRISTTESSTHSSALATLTRLALLPRKLTVGVRPPLTNKGDYHPKPLAMSKRVKKNAIMIPSPRSGGYRSFFNSLPPYPPITKLLQGIFKYTDKLQICESLAKSGVMIYPLFSPVEHLFKGSYALFAIAVYDHTLVEDFAKPVFMVESAKASTDFSNLVNFFKSEHLFAKLMKPLSSFSCAILVLICKAIRLKSRRCGGEKLPPDTNGKSSTCGVAMQSRKGRSTAKNERDK</sequence>
<evidence type="ECO:0000313" key="3">
    <source>
        <dbReference type="Proteomes" id="UP000516314"/>
    </source>
</evidence>
<feature type="region of interest" description="Disordered" evidence="1">
    <location>
        <begin position="201"/>
        <end position="232"/>
    </location>
</feature>
<dbReference type="Proteomes" id="UP000516314">
    <property type="component" value="Chromosome 5"/>
</dbReference>
<evidence type="ECO:0000256" key="1">
    <source>
        <dbReference type="SAM" id="MobiDB-lite"/>
    </source>
</evidence>
<dbReference type="AlphaFoldDB" id="A0A7G2FBN9"/>